<keyword evidence="2 5" id="KW-0689">Ribosomal protein</keyword>
<name>A0A930W412_9ACTN</name>
<evidence type="ECO:0000313" key="9">
    <source>
        <dbReference type="Proteomes" id="UP000772566"/>
    </source>
</evidence>
<evidence type="ECO:0000313" key="6">
    <source>
        <dbReference type="EMBL" id="MBF4803112.1"/>
    </source>
</evidence>
<dbReference type="Gene3D" id="6.10.250.290">
    <property type="match status" value="1"/>
</dbReference>
<dbReference type="EMBL" id="JABZGU010000107">
    <property type="protein sequence ID" value="MBF4803112.1"/>
    <property type="molecule type" value="Genomic_DNA"/>
</dbReference>
<dbReference type="InterPro" id="IPR047865">
    <property type="entry name" value="Ribosomal_uL10_bac_type"/>
</dbReference>
<dbReference type="InterPro" id="IPR043141">
    <property type="entry name" value="Ribosomal_uL10-like_sf"/>
</dbReference>
<evidence type="ECO:0000256" key="5">
    <source>
        <dbReference type="HAMAP-Rule" id="MF_00362"/>
    </source>
</evidence>
<dbReference type="Proteomes" id="UP000772566">
    <property type="component" value="Unassembled WGS sequence"/>
</dbReference>
<dbReference type="CDD" id="cd05797">
    <property type="entry name" value="Ribosomal_L10"/>
    <property type="match status" value="1"/>
</dbReference>
<sequence length="173" mass="18364">MPAQSKLDLLEKVSASLDNSKGLFVIDYRGLSVKETQELRRALTAAGAHMKVYKNNIVKIALKNAGMPEIDEMLAGTCAYVFYENDPVEAAKVIKDQAKKLKKVEFIGGIADGQALTADEAKAYADLPSREELIAKLVFVVASPLTGIAQVCAGPARGLATALSAVADQKNAA</sequence>
<dbReference type="Proteomes" id="UP000787322">
    <property type="component" value="Unassembled WGS sequence"/>
</dbReference>
<dbReference type="EMBL" id="JABZGT010000034">
    <property type="protein sequence ID" value="MBF4808842.1"/>
    <property type="molecule type" value="Genomic_DNA"/>
</dbReference>
<accession>A0A930W412</accession>
<dbReference type="GO" id="GO:0006412">
    <property type="term" value="P:translation"/>
    <property type="evidence" value="ECO:0007669"/>
    <property type="project" value="UniProtKB-UniRule"/>
</dbReference>
<evidence type="ECO:0000313" key="8">
    <source>
        <dbReference type="EMBL" id="UQF77929.1"/>
    </source>
</evidence>
<reference evidence="7" key="1">
    <citation type="submission" date="2020-04" db="EMBL/GenBank/DDBJ databases">
        <title>Deep metagenomics examines the oral microbiome during advanced dental caries in children, revealing novel taxa and co-occurrences with host molecules.</title>
        <authorList>
            <person name="Baker J.L."/>
            <person name="Morton J.T."/>
            <person name="Dinis M."/>
            <person name="Alvarez R."/>
            <person name="Tran N.C."/>
            <person name="Knight R."/>
            <person name="Edlund A."/>
        </authorList>
    </citation>
    <scope>NUCLEOTIDE SEQUENCE</scope>
    <source>
        <strain evidence="7">JCVI_22A_bin.2</strain>
        <strain evidence="6">JCVI_3_bin.11</strain>
    </source>
</reference>
<dbReference type="AlphaFoldDB" id="A0A930W412"/>
<keyword evidence="5" id="KW-0699">rRNA-binding</keyword>
<dbReference type="Pfam" id="PF00466">
    <property type="entry name" value="Ribosomal_L10"/>
    <property type="match status" value="1"/>
</dbReference>
<dbReference type="InterPro" id="IPR022973">
    <property type="entry name" value="Ribosomal_uL10_bac"/>
</dbReference>
<dbReference type="InterPro" id="IPR001790">
    <property type="entry name" value="Ribosomal_uL10"/>
</dbReference>
<dbReference type="GO" id="GO:0070180">
    <property type="term" value="F:large ribosomal subunit rRNA binding"/>
    <property type="evidence" value="ECO:0007669"/>
    <property type="project" value="UniProtKB-UniRule"/>
</dbReference>
<dbReference type="NCBIfam" id="NF000955">
    <property type="entry name" value="PRK00099.1-1"/>
    <property type="match status" value="1"/>
</dbReference>
<proteinExistence type="inferred from homology"/>
<dbReference type="RefSeq" id="WP_035426975.1">
    <property type="nucleotide sequence ID" value="NZ_CAUQBC010000007.1"/>
</dbReference>
<dbReference type="Gene3D" id="3.30.70.1730">
    <property type="match status" value="1"/>
</dbReference>
<evidence type="ECO:0000256" key="4">
    <source>
        <dbReference type="ARBA" id="ARBA00035202"/>
    </source>
</evidence>
<dbReference type="GO" id="GO:0005840">
    <property type="term" value="C:ribosome"/>
    <property type="evidence" value="ECO:0007669"/>
    <property type="project" value="UniProtKB-KW"/>
</dbReference>
<comment type="similarity">
    <text evidence="1 5">Belongs to the universal ribosomal protein uL10 family.</text>
</comment>
<dbReference type="PANTHER" id="PTHR11560">
    <property type="entry name" value="39S RIBOSOMAL PROTEIN L10, MITOCHONDRIAL"/>
    <property type="match status" value="1"/>
</dbReference>
<dbReference type="Proteomes" id="UP000831562">
    <property type="component" value="Chromosome"/>
</dbReference>
<comment type="function">
    <text evidence="5">Forms part of the ribosomal stalk, playing a central role in the interaction of the ribosome with GTP-bound translation factors.</text>
</comment>
<evidence type="ECO:0000256" key="1">
    <source>
        <dbReference type="ARBA" id="ARBA00008889"/>
    </source>
</evidence>
<comment type="subunit">
    <text evidence="5">Part of the ribosomal stalk of the 50S ribosomal subunit. The N-terminus interacts with L11 and the large rRNA to form the base of the stalk. The C-terminus forms an elongated spine to which L12 dimers bind in a sequential fashion forming a multimeric L10(L12)X complex.</text>
</comment>
<keyword evidence="5" id="KW-0694">RNA-binding</keyword>
<evidence type="ECO:0000256" key="3">
    <source>
        <dbReference type="ARBA" id="ARBA00023274"/>
    </source>
</evidence>
<evidence type="ECO:0000256" key="2">
    <source>
        <dbReference type="ARBA" id="ARBA00022980"/>
    </source>
</evidence>
<dbReference type="SUPFAM" id="SSF160369">
    <property type="entry name" value="Ribosomal protein L10-like"/>
    <property type="match status" value="1"/>
</dbReference>
<gene>
    <name evidence="5 8" type="primary">rplJ</name>
    <name evidence="7" type="ORF">HXK23_01235</name>
    <name evidence="6" type="ORF">HXK24_04770</name>
    <name evidence="8" type="ORF">M3I19_06520</name>
</gene>
<protein>
    <recommendedName>
        <fullName evidence="4 5">Large ribosomal subunit protein uL10</fullName>
    </recommendedName>
</protein>
<organism evidence="7 9">
    <name type="scientific">Lancefieldella parvula</name>
    <dbReference type="NCBI Taxonomy" id="1382"/>
    <lineage>
        <taxon>Bacteria</taxon>
        <taxon>Bacillati</taxon>
        <taxon>Actinomycetota</taxon>
        <taxon>Coriobacteriia</taxon>
        <taxon>Coriobacteriales</taxon>
        <taxon>Atopobiaceae</taxon>
        <taxon>Lancefieldella</taxon>
    </lineage>
</organism>
<reference evidence="8" key="2">
    <citation type="submission" date="2022-05" db="EMBL/GenBank/DDBJ databases">
        <title>Using nanopore sequencing to obtain complete genomes from saliva samples.</title>
        <authorList>
            <person name="Baker J.L."/>
        </authorList>
    </citation>
    <scope>NUCLEOTIDE SEQUENCE</scope>
    <source>
        <strain evidence="8">JCVI-JB-Lp32</strain>
    </source>
</reference>
<dbReference type="GO" id="GO:1990904">
    <property type="term" value="C:ribonucleoprotein complex"/>
    <property type="evidence" value="ECO:0007669"/>
    <property type="project" value="UniProtKB-KW"/>
</dbReference>
<dbReference type="EMBL" id="CP097092">
    <property type="protein sequence ID" value="UQF77929.1"/>
    <property type="molecule type" value="Genomic_DNA"/>
</dbReference>
<keyword evidence="3 5" id="KW-0687">Ribonucleoprotein</keyword>
<dbReference type="HAMAP" id="MF_00362">
    <property type="entry name" value="Ribosomal_uL10"/>
    <property type="match status" value="1"/>
</dbReference>
<evidence type="ECO:0000313" key="7">
    <source>
        <dbReference type="EMBL" id="MBF4808842.1"/>
    </source>
</evidence>